<dbReference type="InterPro" id="IPR021375">
    <property type="entry name" value="DUF2997"/>
</dbReference>
<proteinExistence type="predicted"/>
<reference evidence="1" key="1">
    <citation type="submission" date="2023-07" db="EMBL/GenBank/DDBJ databases">
        <title>Genomic Encyclopedia of Type Strains, Phase IV (KMG-IV): sequencing the most valuable type-strain genomes for metagenomic binning, comparative biology and taxonomic classification.</title>
        <authorList>
            <person name="Goeker M."/>
        </authorList>
    </citation>
    <scope>NUCLEOTIDE SEQUENCE</scope>
    <source>
        <strain evidence="1">DSM 24202</strain>
    </source>
</reference>
<dbReference type="RefSeq" id="WP_307264142.1">
    <property type="nucleotide sequence ID" value="NZ_JAUSVL010000001.1"/>
</dbReference>
<evidence type="ECO:0000313" key="1">
    <source>
        <dbReference type="EMBL" id="MDQ0291401.1"/>
    </source>
</evidence>
<keyword evidence="2" id="KW-1185">Reference proteome</keyword>
<organism evidence="1 2">
    <name type="scientific">Oligosphaera ethanolica</name>
    <dbReference type="NCBI Taxonomy" id="760260"/>
    <lineage>
        <taxon>Bacteria</taxon>
        <taxon>Pseudomonadati</taxon>
        <taxon>Lentisphaerota</taxon>
        <taxon>Oligosphaeria</taxon>
        <taxon>Oligosphaerales</taxon>
        <taxon>Oligosphaeraceae</taxon>
        <taxon>Oligosphaera</taxon>
    </lineage>
</organism>
<dbReference type="AlphaFoldDB" id="A0AAE4AQB2"/>
<dbReference type="EMBL" id="JAUSVL010000001">
    <property type="protein sequence ID" value="MDQ0291401.1"/>
    <property type="molecule type" value="Genomic_DNA"/>
</dbReference>
<protein>
    <submittedName>
        <fullName evidence="1">Formylmethanofuran:tetrahydromethanopterin formyltransferase</fullName>
    </submittedName>
</protein>
<evidence type="ECO:0000313" key="2">
    <source>
        <dbReference type="Proteomes" id="UP001238163"/>
    </source>
</evidence>
<name>A0AAE4AQB2_9BACT</name>
<accession>A0AAE4AQB2</accession>
<gene>
    <name evidence="1" type="ORF">J3R75_003508</name>
</gene>
<dbReference type="Pfam" id="PF11211">
    <property type="entry name" value="DUF2997"/>
    <property type="match status" value="1"/>
</dbReference>
<comment type="caution">
    <text evidence="1">The sequence shown here is derived from an EMBL/GenBank/DDBJ whole genome shotgun (WGS) entry which is preliminary data.</text>
</comment>
<dbReference type="Proteomes" id="UP001238163">
    <property type="component" value="Unassembled WGS sequence"/>
</dbReference>
<sequence>MPAREIDIQIAPDGTVRATVSGIKGPACQELAKELAQIIGQELSFAPTAEFYECEEHRDVDIEDQSRT</sequence>